<feature type="domain" description="SLH" evidence="1">
    <location>
        <begin position="150"/>
        <end position="214"/>
    </location>
</feature>
<dbReference type="Proteomes" id="UP000249794">
    <property type="component" value="Unassembled WGS sequence"/>
</dbReference>
<feature type="domain" description="SLH" evidence="1">
    <location>
        <begin position="61"/>
        <end position="124"/>
    </location>
</feature>
<dbReference type="Pfam" id="PF00395">
    <property type="entry name" value="SLH"/>
    <property type="match status" value="2"/>
</dbReference>
<organism evidence="2 3">
    <name type="scientific">Phormidesmis priestleyi</name>
    <dbReference type="NCBI Taxonomy" id="268141"/>
    <lineage>
        <taxon>Bacteria</taxon>
        <taxon>Bacillati</taxon>
        <taxon>Cyanobacteriota</taxon>
        <taxon>Cyanophyceae</taxon>
        <taxon>Leptolyngbyales</taxon>
        <taxon>Leptolyngbyaceae</taxon>
        <taxon>Phormidesmis</taxon>
    </lineage>
</organism>
<evidence type="ECO:0000259" key="1">
    <source>
        <dbReference type="PROSITE" id="PS51272"/>
    </source>
</evidence>
<feature type="domain" description="SLH" evidence="1">
    <location>
        <begin position="1"/>
        <end position="60"/>
    </location>
</feature>
<evidence type="ECO:0000313" key="3">
    <source>
        <dbReference type="Proteomes" id="UP000249794"/>
    </source>
</evidence>
<reference evidence="3" key="1">
    <citation type="submission" date="2018-04" db="EMBL/GenBank/DDBJ databases">
        <authorList>
            <person name="Cornet L."/>
        </authorList>
    </citation>
    <scope>NUCLEOTIDE SEQUENCE [LARGE SCALE GENOMIC DNA]</scope>
</reference>
<dbReference type="InterPro" id="IPR001119">
    <property type="entry name" value="SLH_dom"/>
</dbReference>
<comment type="caution">
    <text evidence="2">The sequence shown here is derived from an EMBL/GenBank/DDBJ whole genome shotgun (WGS) entry which is preliminary data.</text>
</comment>
<evidence type="ECO:0000313" key="2">
    <source>
        <dbReference type="EMBL" id="PZO58663.1"/>
    </source>
</evidence>
<gene>
    <name evidence="2" type="ORF">DCF15_04635</name>
</gene>
<dbReference type="AlphaFoldDB" id="A0A2W4XML4"/>
<accession>A0A2W4XML4</accession>
<proteinExistence type="predicted"/>
<dbReference type="PANTHER" id="PTHR43308">
    <property type="entry name" value="OUTER MEMBRANE PROTEIN ALPHA-RELATED"/>
    <property type="match status" value="1"/>
</dbReference>
<dbReference type="PANTHER" id="PTHR43308:SF5">
    <property type="entry name" value="S-LAYER PROTEIN _ PEPTIDOGLYCAN ENDO-BETA-N-ACETYLGLUCOSAMINIDASE"/>
    <property type="match status" value="1"/>
</dbReference>
<dbReference type="InterPro" id="IPR051465">
    <property type="entry name" value="Cell_Envelope_Struct_Comp"/>
</dbReference>
<sequence length="619" mass="68538">MFSDIANHWASQCIQALAKRKIVRGYPNGTFRPLATVTRSEFAALMPRIFEEMSERQAAKAFRDVPKQHWAHEAVAWVSQRDLFSGFGDYADGSFRPRQAISRAQAIAAIITGLQAMQGVAAVIEPDAALETRAEPAATNNLTAQSQYIAQYFRDAADIPIYAQESIAAALEQQLLESLSQPRFLRPNQAMTRGEVAALLCRALAIPLAEMGQYPALADDQQETFERFLQQEATFDASRLAFLDSGIERSRYRSDIAQYAKRLQDLSSISAPLNKTAAYPKIGKMFFVNESGLEFLPSDILSGCVCLSTVQADQRHTRWLGRDALSDYQLWSATKFIPLLNTAARANAIAPTVAIDQYRIRAMGTAEPNYTFDELASGIINYSDRIATSNALAVTFKNFETPERLEAWTQQMSGNQALSFQGRYGEAPFIEHPELWNPLTNQTALRSSAQRHDGQNLMSTYDLTRLITMAAWHSQIPKSAQIPDIQGHSLAPIIRAMGVDTARYVDVALETLGLADWVLEPVIISKCGFGRSEGRNQTELTYCALAQFSLPRHIARQANKQTTAPAAPDFTASYQQYSLGLTLIAAQNASDPNQEARYVDALMASAVTEIIRRAVLETL</sequence>
<name>A0A2W4XML4_9CYAN</name>
<reference evidence="2 3" key="2">
    <citation type="submission" date="2018-06" db="EMBL/GenBank/DDBJ databases">
        <title>Metagenomic assembly of (sub)arctic Cyanobacteria and their associated microbiome from non-axenic cultures.</title>
        <authorList>
            <person name="Baurain D."/>
        </authorList>
    </citation>
    <scope>NUCLEOTIDE SEQUENCE [LARGE SCALE GENOMIC DNA]</scope>
    <source>
        <strain evidence="2">ULC027bin1</strain>
    </source>
</reference>
<dbReference type="EMBL" id="QBMP01000029">
    <property type="protein sequence ID" value="PZO58663.1"/>
    <property type="molecule type" value="Genomic_DNA"/>
</dbReference>
<protein>
    <recommendedName>
        <fullName evidence="1">SLH domain-containing protein</fullName>
    </recommendedName>
</protein>
<dbReference type="PROSITE" id="PS51272">
    <property type="entry name" value="SLH"/>
    <property type="match status" value="3"/>
</dbReference>